<dbReference type="Proteomes" id="UP000192902">
    <property type="component" value="Chromosome"/>
</dbReference>
<sequence length="113" mass="13143">MKKIALPLVAGVALFFNACGSNDMEDTALKNKKYYETHLDEAKAKAKWCFEKLDISYKNINDMNDLVNLMNKSDSLYRKFAYNKSENYKDVSNRIRGIDIHNCLYAGWILKNY</sequence>
<dbReference type="OrthoDB" id="5364925at2"/>
<protein>
    <recommendedName>
        <fullName evidence="4">Lipoprotein</fullName>
    </recommendedName>
</protein>
<organism evidence="2 3">
    <name type="scientific">Campylobacter cuniculorum DSM 23162 = LMG 24588</name>
    <dbReference type="NCBI Taxonomy" id="1121267"/>
    <lineage>
        <taxon>Bacteria</taxon>
        <taxon>Pseudomonadati</taxon>
        <taxon>Campylobacterota</taxon>
        <taxon>Epsilonproteobacteria</taxon>
        <taxon>Campylobacterales</taxon>
        <taxon>Campylobacteraceae</taxon>
        <taxon>Campylobacter</taxon>
    </lineage>
</organism>
<evidence type="ECO:0008006" key="4">
    <source>
        <dbReference type="Google" id="ProtNLM"/>
    </source>
</evidence>
<dbReference type="AlphaFoldDB" id="A0A1W6BYG3"/>
<keyword evidence="1" id="KW-0732">Signal</keyword>
<dbReference type="KEGG" id="ccun:CCUN_1541"/>
<dbReference type="EMBL" id="CP020867">
    <property type="protein sequence ID" value="ARJ57124.1"/>
    <property type="molecule type" value="Genomic_DNA"/>
</dbReference>
<reference evidence="2 3" key="1">
    <citation type="submission" date="2017-04" db="EMBL/GenBank/DDBJ databases">
        <title>Complete genome sequence of the Campylobacter cuniculorum type strain LMG24588.</title>
        <authorList>
            <person name="Miller W.G."/>
            <person name="Yee E."/>
            <person name="Revez J."/>
            <person name="Bono J.L."/>
            <person name="Rossi M."/>
        </authorList>
    </citation>
    <scope>NUCLEOTIDE SEQUENCE [LARGE SCALE GENOMIC DNA]</scope>
    <source>
        <strain evidence="2 3">LMG 24588</strain>
    </source>
</reference>
<feature type="signal peptide" evidence="1">
    <location>
        <begin position="1"/>
        <end position="18"/>
    </location>
</feature>
<name>A0A1W6BYG3_9BACT</name>
<evidence type="ECO:0000256" key="1">
    <source>
        <dbReference type="SAM" id="SignalP"/>
    </source>
</evidence>
<dbReference type="RefSeq" id="WP_027305952.1">
    <property type="nucleotide sequence ID" value="NZ_CP020867.1"/>
</dbReference>
<evidence type="ECO:0000313" key="2">
    <source>
        <dbReference type="EMBL" id="ARJ57124.1"/>
    </source>
</evidence>
<proteinExistence type="predicted"/>
<evidence type="ECO:0000313" key="3">
    <source>
        <dbReference type="Proteomes" id="UP000192902"/>
    </source>
</evidence>
<gene>
    <name evidence="2" type="ORF">CCUN_1541</name>
</gene>
<feature type="chain" id="PRO_5010885084" description="Lipoprotein" evidence="1">
    <location>
        <begin position="19"/>
        <end position="113"/>
    </location>
</feature>
<accession>A0A1W6BYG3</accession>
<dbReference type="STRING" id="1121267.CCUN_1541"/>